<comment type="caution">
    <text evidence="1">The sequence shown here is derived from an EMBL/GenBank/DDBJ whole genome shotgun (WGS) entry which is preliminary data.</text>
</comment>
<dbReference type="EMBL" id="JBBMEW010000029">
    <property type="protein sequence ID" value="MEQ2529170.1"/>
    <property type="molecule type" value="Genomic_DNA"/>
</dbReference>
<sequence>MGNYLYAKKGLVGVALITNSIFIGLGQYLEYYVPLISFITNILGAVLSIFAVVIFYYWKEGQRHVEVQIKNEKVEEVTKKLSLYEKIKLLIGFITRYRRLRKEKQYSTVLALQFLYIEYQEEKYKKEEKNALDFILGREVILQRNEYDRSPEK</sequence>
<name>A0ACC6SGJ8_9BACI</name>
<proteinExistence type="predicted"/>
<keyword evidence="2" id="KW-1185">Reference proteome</keyword>
<dbReference type="Proteomes" id="UP001439875">
    <property type="component" value="Unassembled WGS sequence"/>
</dbReference>
<gene>
    <name evidence="1" type="ORF">WMO40_21075</name>
</gene>
<evidence type="ECO:0000313" key="2">
    <source>
        <dbReference type="Proteomes" id="UP001439875"/>
    </source>
</evidence>
<accession>A0ACC6SGJ8</accession>
<reference evidence="1" key="1">
    <citation type="submission" date="2024-03" db="EMBL/GenBank/DDBJ databases">
        <title>Human intestinal bacterial collection.</title>
        <authorList>
            <person name="Pauvert C."/>
            <person name="Hitch T.C.A."/>
            <person name="Clavel T."/>
        </authorList>
    </citation>
    <scope>NUCLEOTIDE SEQUENCE</scope>
    <source>
        <strain evidence="1">CLA-AA-H227</strain>
    </source>
</reference>
<evidence type="ECO:0000313" key="1">
    <source>
        <dbReference type="EMBL" id="MEQ2529170.1"/>
    </source>
</evidence>
<protein>
    <submittedName>
        <fullName evidence="1">Uncharacterized protein</fullName>
    </submittedName>
</protein>
<organism evidence="1 2">
    <name type="scientific">Robertmurraya yapensis</name>
    <name type="common">ex Hitch et al 2024</name>
    <dbReference type="NCBI Taxonomy" id="3133160"/>
    <lineage>
        <taxon>Bacteria</taxon>
        <taxon>Bacillati</taxon>
        <taxon>Bacillota</taxon>
        <taxon>Bacilli</taxon>
        <taxon>Bacillales</taxon>
        <taxon>Bacillaceae</taxon>
        <taxon>Robertmurraya</taxon>
    </lineage>
</organism>